<dbReference type="Proteomes" id="UP000076761">
    <property type="component" value="Unassembled WGS sequence"/>
</dbReference>
<evidence type="ECO:0000313" key="1">
    <source>
        <dbReference type="EMBL" id="KZT23886.1"/>
    </source>
</evidence>
<organism evidence="1 2">
    <name type="scientific">Neolentinus lepideus HHB14362 ss-1</name>
    <dbReference type="NCBI Taxonomy" id="1314782"/>
    <lineage>
        <taxon>Eukaryota</taxon>
        <taxon>Fungi</taxon>
        <taxon>Dikarya</taxon>
        <taxon>Basidiomycota</taxon>
        <taxon>Agaricomycotina</taxon>
        <taxon>Agaricomycetes</taxon>
        <taxon>Gloeophyllales</taxon>
        <taxon>Gloeophyllaceae</taxon>
        <taxon>Neolentinus</taxon>
    </lineage>
</organism>
<name>A0A165RJ52_9AGAM</name>
<evidence type="ECO:0000313" key="2">
    <source>
        <dbReference type="Proteomes" id="UP000076761"/>
    </source>
</evidence>
<protein>
    <submittedName>
        <fullName evidence="1">Uncharacterized protein</fullName>
    </submittedName>
</protein>
<sequence length="202" mass="22694">MDPFYAYVKSTSYVKYFARLTPESYTHDGGINMANYVTIRDCAPQFLNKVFFTLLTNRDVPGASPILEQHITDHVSGTLFFIRAKVDHDQFWYLPNSPASNVYVSRTDRTLFRIDIANGEKNEGRGTIMVATDNITITSVSTEQDLPISSTGNKLELFSFGDLKGGFRVSTAREAVESEDERALVRTDAGESWAGELIYKRP</sequence>
<reference evidence="1 2" key="1">
    <citation type="journal article" date="2016" name="Mol. Biol. Evol.">
        <title>Comparative Genomics of Early-Diverging Mushroom-Forming Fungi Provides Insights into the Origins of Lignocellulose Decay Capabilities.</title>
        <authorList>
            <person name="Nagy L.G."/>
            <person name="Riley R."/>
            <person name="Tritt A."/>
            <person name="Adam C."/>
            <person name="Daum C."/>
            <person name="Floudas D."/>
            <person name="Sun H."/>
            <person name="Yadav J.S."/>
            <person name="Pangilinan J."/>
            <person name="Larsson K.H."/>
            <person name="Matsuura K."/>
            <person name="Barry K."/>
            <person name="Labutti K."/>
            <person name="Kuo R."/>
            <person name="Ohm R.A."/>
            <person name="Bhattacharya S.S."/>
            <person name="Shirouzu T."/>
            <person name="Yoshinaga Y."/>
            <person name="Martin F.M."/>
            <person name="Grigoriev I.V."/>
            <person name="Hibbett D.S."/>
        </authorList>
    </citation>
    <scope>NUCLEOTIDE SEQUENCE [LARGE SCALE GENOMIC DNA]</scope>
    <source>
        <strain evidence="1 2">HHB14362 ss-1</strain>
    </source>
</reference>
<dbReference type="OrthoDB" id="5364171at2759"/>
<keyword evidence="2" id="KW-1185">Reference proteome</keyword>
<accession>A0A165RJ52</accession>
<proteinExistence type="predicted"/>
<dbReference type="AlphaFoldDB" id="A0A165RJ52"/>
<gene>
    <name evidence="1" type="ORF">NEOLEDRAFT_1148976</name>
</gene>
<dbReference type="InParanoid" id="A0A165RJ52"/>
<dbReference type="EMBL" id="KV425581">
    <property type="protein sequence ID" value="KZT23886.1"/>
    <property type="molecule type" value="Genomic_DNA"/>
</dbReference>